<name>A0A8H7S925_9FUNG</name>
<evidence type="ECO:0000313" key="2">
    <source>
        <dbReference type="EMBL" id="KAG2225100.1"/>
    </source>
</evidence>
<keyword evidence="3" id="KW-1185">Reference proteome</keyword>
<feature type="region of interest" description="Disordered" evidence="1">
    <location>
        <begin position="449"/>
        <end position="481"/>
    </location>
</feature>
<dbReference type="OrthoDB" id="2242533at2759"/>
<protein>
    <submittedName>
        <fullName evidence="2">Uncharacterized protein</fullName>
    </submittedName>
</protein>
<dbReference type="Proteomes" id="UP000646827">
    <property type="component" value="Unassembled WGS sequence"/>
</dbReference>
<accession>A0A8H7S925</accession>
<comment type="caution">
    <text evidence="2">The sequence shown here is derived from an EMBL/GenBank/DDBJ whole genome shotgun (WGS) entry which is preliminary data.</text>
</comment>
<gene>
    <name evidence="2" type="ORF">INT45_011782</name>
</gene>
<proteinExistence type="predicted"/>
<reference evidence="2 3" key="1">
    <citation type="submission" date="2020-12" db="EMBL/GenBank/DDBJ databases">
        <title>Metabolic potential, ecology and presence of endohyphal bacteria is reflected in genomic diversity of Mucoromycotina.</title>
        <authorList>
            <person name="Muszewska A."/>
            <person name="Okrasinska A."/>
            <person name="Steczkiewicz K."/>
            <person name="Drgas O."/>
            <person name="Orlowska M."/>
            <person name="Perlinska-Lenart U."/>
            <person name="Aleksandrzak-Piekarczyk T."/>
            <person name="Szatraj K."/>
            <person name="Zielenkiewicz U."/>
            <person name="Pilsyk S."/>
            <person name="Malc E."/>
            <person name="Mieczkowski P."/>
            <person name="Kruszewska J.S."/>
            <person name="Biernat P."/>
            <person name="Pawlowska J."/>
        </authorList>
    </citation>
    <scope>NUCLEOTIDE SEQUENCE [LARGE SCALE GENOMIC DNA]</scope>
    <source>
        <strain evidence="2 3">CBS 142.35</strain>
    </source>
</reference>
<dbReference type="AlphaFoldDB" id="A0A8H7S925"/>
<feature type="compositionally biased region" description="Low complexity" evidence="1">
    <location>
        <begin position="465"/>
        <end position="481"/>
    </location>
</feature>
<evidence type="ECO:0000313" key="3">
    <source>
        <dbReference type="Proteomes" id="UP000646827"/>
    </source>
</evidence>
<evidence type="ECO:0000256" key="1">
    <source>
        <dbReference type="SAM" id="MobiDB-lite"/>
    </source>
</evidence>
<dbReference type="EMBL" id="JAEPRB010000032">
    <property type="protein sequence ID" value="KAG2225100.1"/>
    <property type="molecule type" value="Genomic_DNA"/>
</dbReference>
<sequence>MSQTISNSEIERVRNDTFRPQLPLKHGSRKLGEWNIFVFYASLIADDAHPERRCQKESVSYMKTLCIGLPEGFKRKGTSDPELKRIFCSRIGTEAGEFIAERTAIENLRRVLPPTNDHDRKEVEDLLVKKLMEVLIEFDDRLDIDADVLLYSKQRNAFDNQLQYFNTDAAGRALTSQGLGRQFHRHIEMKHDREYVAPTKNDKLTEQDYLANIWYPIFSHLFKSGDDSSKIRLKVGESIFKYTTDEKKTLFQRSRHDEAKLSRKGKGVIDHLAKLPTINLCPMSWLIQIANCQCRLSIIHLAGDGLYVTVPQFDQIALPKSFNDMDCIISSLKALVTMEHSLRKIADLLPSAYAKKEQLEDHLGRRSTLKPEYTDWLRGTFYTPPNTFEPRLPVDLFSRRPFDLKSKHLDTLLQEFAKTGNAPDKFGWISLPHLKKHYNIITKKYSAHHPFNHSQAPTPTPSTPTPISSSASSSASSSEQS</sequence>
<organism evidence="2 3">
    <name type="scientific">Circinella minor</name>
    <dbReference type="NCBI Taxonomy" id="1195481"/>
    <lineage>
        <taxon>Eukaryota</taxon>
        <taxon>Fungi</taxon>
        <taxon>Fungi incertae sedis</taxon>
        <taxon>Mucoromycota</taxon>
        <taxon>Mucoromycotina</taxon>
        <taxon>Mucoromycetes</taxon>
        <taxon>Mucorales</taxon>
        <taxon>Lichtheimiaceae</taxon>
        <taxon>Circinella</taxon>
    </lineage>
</organism>